<evidence type="ECO:0000313" key="1">
    <source>
        <dbReference type="EMBL" id="RUR70874.1"/>
    </source>
</evidence>
<gene>
    <name evidence="1" type="ORF">EJP67_27835</name>
</gene>
<evidence type="ECO:0008006" key="3">
    <source>
        <dbReference type="Google" id="ProtNLM"/>
    </source>
</evidence>
<reference evidence="1 2" key="1">
    <citation type="submission" date="2018-12" db="EMBL/GenBank/DDBJ databases">
        <title>The genome sequences of Variovorax guangxiensis DSM 27352.</title>
        <authorList>
            <person name="Gao J."/>
            <person name="Sun J."/>
        </authorList>
    </citation>
    <scope>NUCLEOTIDE SEQUENCE [LARGE SCALE GENOMIC DNA]</scope>
    <source>
        <strain evidence="1 2">DSM 27352</strain>
    </source>
</reference>
<accession>A0A433MSV6</accession>
<evidence type="ECO:0000313" key="2">
    <source>
        <dbReference type="Proteomes" id="UP000281118"/>
    </source>
</evidence>
<dbReference type="RefSeq" id="WP_126024978.1">
    <property type="nucleotide sequence ID" value="NZ_RXFT01000016.1"/>
</dbReference>
<dbReference type="Proteomes" id="UP000281118">
    <property type="component" value="Unassembled WGS sequence"/>
</dbReference>
<dbReference type="AlphaFoldDB" id="A0A433MSV6"/>
<dbReference type="EMBL" id="RXFT01000016">
    <property type="protein sequence ID" value="RUR70874.1"/>
    <property type="molecule type" value="Genomic_DNA"/>
</dbReference>
<proteinExistence type="predicted"/>
<comment type="caution">
    <text evidence="1">The sequence shown here is derived from an EMBL/GenBank/DDBJ whole genome shotgun (WGS) entry which is preliminary data.</text>
</comment>
<organism evidence="1 2">
    <name type="scientific">Variovorax guangxiensis</name>
    <dbReference type="NCBI Taxonomy" id="1775474"/>
    <lineage>
        <taxon>Bacteria</taxon>
        <taxon>Pseudomonadati</taxon>
        <taxon>Pseudomonadota</taxon>
        <taxon>Betaproteobacteria</taxon>
        <taxon>Burkholderiales</taxon>
        <taxon>Comamonadaceae</taxon>
        <taxon>Variovorax</taxon>
    </lineage>
</organism>
<name>A0A433MSV6_9BURK</name>
<dbReference type="OrthoDB" id="8852910at2"/>
<protein>
    <recommendedName>
        <fullName evidence="3">DUF3467 domain-containing protein</fullName>
    </recommendedName>
</protein>
<sequence length="94" mass="10310">MSQQQQQTPQATYIDDLHAPQVFADEVSGYWVNAGCVHITFDASRVDHSSDRCPVHRAAVLRVTLPIPIAQVLAVSLYDFLKQRGLAPSPGNGH</sequence>